<feature type="transmembrane region" description="Helical" evidence="1">
    <location>
        <begin position="36"/>
        <end position="56"/>
    </location>
</feature>
<feature type="transmembrane region" description="Helical" evidence="1">
    <location>
        <begin position="12"/>
        <end position="30"/>
    </location>
</feature>
<organism evidence="2 3">
    <name type="scientific">Digitaria exilis</name>
    <dbReference type="NCBI Taxonomy" id="1010633"/>
    <lineage>
        <taxon>Eukaryota</taxon>
        <taxon>Viridiplantae</taxon>
        <taxon>Streptophyta</taxon>
        <taxon>Embryophyta</taxon>
        <taxon>Tracheophyta</taxon>
        <taxon>Spermatophyta</taxon>
        <taxon>Magnoliopsida</taxon>
        <taxon>Liliopsida</taxon>
        <taxon>Poales</taxon>
        <taxon>Poaceae</taxon>
        <taxon>PACMAD clade</taxon>
        <taxon>Panicoideae</taxon>
        <taxon>Panicodae</taxon>
        <taxon>Paniceae</taxon>
        <taxon>Anthephorinae</taxon>
        <taxon>Digitaria</taxon>
    </lineage>
</organism>
<evidence type="ECO:0000256" key="1">
    <source>
        <dbReference type="SAM" id="Phobius"/>
    </source>
</evidence>
<keyword evidence="1" id="KW-0472">Membrane</keyword>
<keyword evidence="1" id="KW-1133">Transmembrane helix</keyword>
<sequence length="58" mass="6409">MGYVSKAIRGLRYLVLTWTTVVLLGGFVSLLQKKDFWALTVITLAQTAGLVSLHPFTL</sequence>
<dbReference type="Proteomes" id="UP000636709">
    <property type="component" value="Unassembled WGS sequence"/>
</dbReference>
<dbReference type="OrthoDB" id="688512at2759"/>
<comment type="caution">
    <text evidence="2">The sequence shown here is derived from an EMBL/GenBank/DDBJ whole genome shotgun (WGS) entry which is preliminary data.</text>
</comment>
<keyword evidence="3" id="KW-1185">Reference proteome</keyword>
<dbReference type="PANTHER" id="PTHR33115:SF78">
    <property type="match status" value="1"/>
</dbReference>
<evidence type="ECO:0000313" key="2">
    <source>
        <dbReference type="EMBL" id="KAF8697434.1"/>
    </source>
</evidence>
<dbReference type="EMBL" id="JACEFO010001874">
    <property type="protein sequence ID" value="KAF8697434.1"/>
    <property type="molecule type" value="Genomic_DNA"/>
</dbReference>
<dbReference type="AlphaFoldDB" id="A0A835EP46"/>
<keyword evidence="1" id="KW-0812">Transmembrane</keyword>
<gene>
    <name evidence="2" type="ORF">HU200_036034</name>
</gene>
<dbReference type="PANTHER" id="PTHR33115">
    <property type="entry name" value="ARM REPEAT SUPERFAMILY PROTEIN"/>
    <property type="match status" value="1"/>
</dbReference>
<protein>
    <submittedName>
        <fullName evidence="2">Uncharacterized protein</fullName>
    </submittedName>
</protein>
<proteinExistence type="predicted"/>
<reference evidence="2" key="1">
    <citation type="submission" date="2020-07" db="EMBL/GenBank/DDBJ databases">
        <title>Genome sequence and genetic diversity analysis of an under-domesticated orphan crop, white fonio (Digitaria exilis).</title>
        <authorList>
            <person name="Bennetzen J.L."/>
            <person name="Chen S."/>
            <person name="Ma X."/>
            <person name="Wang X."/>
            <person name="Yssel A.E.J."/>
            <person name="Chaluvadi S.R."/>
            <person name="Johnson M."/>
            <person name="Gangashetty P."/>
            <person name="Hamidou F."/>
            <person name="Sanogo M.D."/>
            <person name="Zwaenepoel A."/>
            <person name="Wallace J."/>
            <person name="Van De Peer Y."/>
            <person name="Van Deynze A."/>
        </authorList>
    </citation>
    <scope>NUCLEOTIDE SEQUENCE</scope>
    <source>
        <tissue evidence="2">Leaves</tissue>
    </source>
</reference>
<accession>A0A835EP46</accession>
<evidence type="ECO:0000313" key="3">
    <source>
        <dbReference type="Proteomes" id="UP000636709"/>
    </source>
</evidence>
<name>A0A835EP46_9POAL</name>